<gene>
    <name evidence="11" type="ORF">EIP75_10605</name>
</gene>
<dbReference type="GO" id="GO:0005737">
    <property type="term" value="C:cytoplasm"/>
    <property type="evidence" value="ECO:0007669"/>
    <property type="project" value="UniProtKB-SubCell"/>
</dbReference>
<keyword evidence="12" id="KW-1185">Reference proteome</keyword>
<feature type="domain" description="FAD/NAD(P)-binding" evidence="9">
    <location>
        <begin position="6"/>
        <end position="297"/>
    </location>
</feature>
<keyword evidence="7" id="KW-0560">Oxidoreductase</keyword>
<evidence type="ECO:0000259" key="9">
    <source>
        <dbReference type="Pfam" id="PF07992"/>
    </source>
</evidence>
<dbReference type="InterPro" id="IPR041364">
    <property type="entry name" value="Rbx-bd"/>
</dbReference>
<sequence length="393" mass="40864">MSSGNAVVVVGSGLAGYNVARELRKLDAEVPLVVISRDAAGFYSKPMLSNALASKKTPATLVMKDAAKMAAEINARIVSNTGVQSIDTQAQTLTLSDGEVLPYRDLVLALGADPLRLPLQGDAADTVLSVNDLDDFARFAEALDTAAGGQPAKRVAILGAGLIGCEFANDLLAREIQPTVFDLAERALPRLLPPEASARLQAKLEAGGATFRFGTGVSAVNRGANGLVLTLSDGSTVEADVVLSAVGLRPRTHLAAEAGILTGQGIMVDRQLATNRAHVYALGDCAEVDGHCLPYVMPLMQQARALAATLAGKPTPVSYPAMPVVVKTPAWPTVVCPPSARAEGQWKVVSSDEAIEARFVSSANPDQLLGFVLQGKAVSQRQALAGQVPSLLS</sequence>
<proteinExistence type="inferred from homology"/>
<evidence type="ECO:0000256" key="1">
    <source>
        <dbReference type="ARBA" id="ARBA00001974"/>
    </source>
</evidence>
<dbReference type="PANTHER" id="PTHR43429">
    <property type="entry name" value="PYRIDINE NUCLEOTIDE-DISULFIDE OXIDOREDUCTASE DOMAIN-CONTAINING"/>
    <property type="match status" value="1"/>
</dbReference>
<evidence type="ECO:0000256" key="3">
    <source>
        <dbReference type="ARBA" id="ARBA00006442"/>
    </source>
</evidence>
<dbReference type="Gene3D" id="3.50.50.60">
    <property type="entry name" value="FAD/NAD(P)-binding domain"/>
    <property type="match status" value="2"/>
</dbReference>
<feature type="domain" description="Rubredoxin binding" evidence="10">
    <location>
        <begin position="316"/>
        <end position="387"/>
    </location>
</feature>
<keyword evidence="5" id="KW-0285">Flavoprotein</keyword>
<evidence type="ECO:0000256" key="2">
    <source>
        <dbReference type="ARBA" id="ARBA00004496"/>
    </source>
</evidence>
<dbReference type="SUPFAM" id="SSF51905">
    <property type="entry name" value="FAD/NAD(P)-binding domain"/>
    <property type="match status" value="1"/>
</dbReference>
<keyword evidence="6" id="KW-0274">FAD</keyword>
<dbReference type="Pfam" id="PF18113">
    <property type="entry name" value="Rbx_binding"/>
    <property type="match status" value="1"/>
</dbReference>
<comment type="similarity">
    <text evidence="3">Belongs to the FAD-dependent oxidoreductase family.</text>
</comment>
<dbReference type="GO" id="GO:0016491">
    <property type="term" value="F:oxidoreductase activity"/>
    <property type="evidence" value="ECO:0007669"/>
    <property type="project" value="UniProtKB-KW"/>
</dbReference>
<dbReference type="Pfam" id="PF07992">
    <property type="entry name" value="Pyr_redox_2"/>
    <property type="match status" value="1"/>
</dbReference>
<evidence type="ECO:0000313" key="12">
    <source>
        <dbReference type="Proteomes" id="UP000269265"/>
    </source>
</evidence>
<dbReference type="InterPro" id="IPR036188">
    <property type="entry name" value="FAD/NAD-bd_sf"/>
</dbReference>
<comment type="subcellular location">
    <subcellularLocation>
        <location evidence="2">Cytoplasm</location>
    </subcellularLocation>
</comment>
<dbReference type="OrthoDB" id="9769238at2"/>
<dbReference type="EMBL" id="RSED01000007">
    <property type="protein sequence ID" value="RRS04336.1"/>
    <property type="molecule type" value="Genomic_DNA"/>
</dbReference>
<dbReference type="Proteomes" id="UP000269265">
    <property type="component" value="Unassembled WGS sequence"/>
</dbReference>
<name>A0A3R8U463_9BURK</name>
<dbReference type="PANTHER" id="PTHR43429:SF3">
    <property type="entry name" value="NITRITE REDUCTASE [NAD(P)H]"/>
    <property type="match status" value="1"/>
</dbReference>
<evidence type="ECO:0000256" key="7">
    <source>
        <dbReference type="ARBA" id="ARBA00023002"/>
    </source>
</evidence>
<evidence type="ECO:0000313" key="11">
    <source>
        <dbReference type="EMBL" id="RRS04336.1"/>
    </source>
</evidence>
<dbReference type="RefSeq" id="WP_125243244.1">
    <property type="nucleotide sequence ID" value="NZ_RSED01000007.1"/>
</dbReference>
<accession>A0A3R8U463</accession>
<evidence type="ECO:0000256" key="6">
    <source>
        <dbReference type="ARBA" id="ARBA00022827"/>
    </source>
</evidence>
<evidence type="ECO:0000256" key="8">
    <source>
        <dbReference type="ARBA" id="ARBA00023027"/>
    </source>
</evidence>
<dbReference type="Gene3D" id="3.30.390.120">
    <property type="match status" value="1"/>
</dbReference>
<evidence type="ECO:0000256" key="4">
    <source>
        <dbReference type="ARBA" id="ARBA00022490"/>
    </source>
</evidence>
<evidence type="ECO:0000256" key="5">
    <source>
        <dbReference type="ARBA" id="ARBA00022630"/>
    </source>
</evidence>
<evidence type="ECO:0000259" key="10">
    <source>
        <dbReference type="Pfam" id="PF18113"/>
    </source>
</evidence>
<keyword evidence="4" id="KW-0963">Cytoplasm</keyword>
<dbReference type="InterPro" id="IPR050260">
    <property type="entry name" value="FAD-bd_OxRdtase"/>
</dbReference>
<organism evidence="11 12">
    <name type="scientific">Aquabacterium soli</name>
    <dbReference type="NCBI Taxonomy" id="2493092"/>
    <lineage>
        <taxon>Bacteria</taxon>
        <taxon>Pseudomonadati</taxon>
        <taxon>Pseudomonadota</taxon>
        <taxon>Betaproteobacteria</taxon>
        <taxon>Burkholderiales</taxon>
        <taxon>Aquabacterium</taxon>
    </lineage>
</organism>
<reference evidence="11 12" key="1">
    <citation type="submission" date="2018-12" db="EMBL/GenBank/DDBJ databases">
        <title>The whole draft genome of Aquabacterium sp. SJQ9.</title>
        <authorList>
            <person name="Sun L."/>
            <person name="Gao X."/>
            <person name="Chen W."/>
            <person name="Huang K."/>
        </authorList>
    </citation>
    <scope>NUCLEOTIDE SEQUENCE [LARGE SCALE GENOMIC DNA]</scope>
    <source>
        <strain evidence="11 12">SJQ9</strain>
    </source>
</reference>
<comment type="cofactor">
    <cofactor evidence="1">
        <name>FAD</name>
        <dbReference type="ChEBI" id="CHEBI:57692"/>
    </cofactor>
</comment>
<keyword evidence="8" id="KW-0520">NAD</keyword>
<dbReference type="AlphaFoldDB" id="A0A3R8U463"/>
<comment type="caution">
    <text evidence="11">The sequence shown here is derived from an EMBL/GenBank/DDBJ whole genome shotgun (WGS) entry which is preliminary data.</text>
</comment>
<protein>
    <submittedName>
        <fullName evidence="11">FAD-dependent oxidoreductase</fullName>
    </submittedName>
</protein>
<dbReference type="PRINTS" id="PR00368">
    <property type="entry name" value="FADPNR"/>
</dbReference>
<dbReference type="PRINTS" id="PR00411">
    <property type="entry name" value="PNDRDTASEI"/>
</dbReference>
<dbReference type="InterPro" id="IPR023753">
    <property type="entry name" value="FAD/NAD-binding_dom"/>
</dbReference>